<dbReference type="RefSeq" id="WP_161004433.1">
    <property type="nucleotide sequence ID" value="NZ_WEZQ01000026.1"/>
</dbReference>
<dbReference type="Pfam" id="PF02517">
    <property type="entry name" value="Rce1-like"/>
    <property type="match status" value="1"/>
</dbReference>
<sequence length="227" mass="25991">MTADRIRRYLMGAGAMFGLFLLEQVAATPSQLPSMLRLTSVPAQITFGVITTIVSILVFWALWRAYQNGLANREPLYFDQQPTRRHKWLVLGLMVLALIVLIVAEGLIHSKSSENQKAIEQMFKTTPWLTLYFGVFGAPILEELIFRGLFFNYFFMKLNKRWVKILGIIVNGLLFAQLHTNLWTPDAWVYFVMGAILATTYVQTKDIRFDIGLHFANNAFAMFAMLI</sequence>
<comment type="caution">
    <text evidence="4">The sequence shown here is derived from an EMBL/GenBank/DDBJ whole genome shotgun (WGS) entry which is preliminary data.</text>
</comment>
<dbReference type="Proteomes" id="UP000449209">
    <property type="component" value="Unassembled WGS sequence"/>
</dbReference>
<dbReference type="InterPro" id="IPR003675">
    <property type="entry name" value="Rce1/LyrA-like_dom"/>
</dbReference>
<evidence type="ECO:0000313" key="4">
    <source>
        <dbReference type="EMBL" id="MYV18170.1"/>
    </source>
</evidence>
<dbReference type="EMBL" id="WEZQ01000026">
    <property type="protein sequence ID" value="MYV18170.1"/>
    <property type="molecule type" value="Genomic_DNA"/>
</dbReference>
<organism evidence="4 5">
    <name type="scientific">Furfurilactobacillus milii</name>
    <dbReference type="NCBI Taxonomy" id="2888272"/>
    <lineage>
        <taxon>Bacteria</taxon>
        <taxon>Bacillati</taxon>
        <taxon>Bacillota</taxon>
        <taxon>Bacilli</taxon>
        <taxon>Lactobacillales</taxon>
        <taxon>Lactobacillaceae</taxon>
        <taxon>Furfurilactobacillus</taxon>
    </lineage>
</organism>
<proteinExistence type="inferred from homology"/>
<feature type="transmembrane region" description="Helical" evidence="2">
    <location>
        <begin position="162"/>
        <end position="181"/>
    </location>
</feature>
<keyword evidence="4" id="KW-0645">Protease</keyword>
<dbReference type="PANTHER" id="PTHR36435:SF1">
    <property type="entry name" value="CAAX AMINO TERMINAL PROTEASE FAMILY PROTEIN"/>
    <property type="match status" value="1"/>
</dbReference>
<gene>
    <name evidence="4" type="ORF">GB993_11835</name>
</gene>
<dbReference type="GO" id="GO:0080120">
    <property type="term" value="P:CAAX-box protein maturation"/>
    <property type="evidence" value="ECO:0007669"/>
    <property type="project" value="UniProtKB-ARBA"/>
</dbReference>
<reference evidence="4 5" key="1">
    <citation type="journal article" date="2019" name="Appl. Environ. Microbiol.">
        <title>Genetic determinants of hydroxycinnamic acid metabolism in heterofermentative lactobacilli.</title>
        <authorList>
            <person name="Gaur G."/>
            <person name="Oh J.H."/>
            <person name="Filannino P."/>
            <person name="Gobbetti M."/>
            <person name="van Pijkeren J.P."/>
            <person name="Ganzle M.G."/>
        </authorList>
    </citation>
    <scope>NUCLEOTIDE SEQUENCE [LARGE SCALE GENOMIC DNA]</scope>
    <source>
        <strain evidence="4 5">C5</strain>
    </source>
</reference>
<feature type="transmembrane region" description="Helical" evidence="2">
    <location>
        <begin position="128"/>
        <end position="150"/>
    </location>
</feature>
<feature type="transmembrane region" description="Helical" evidence="2">
    <location>
        <begin position="88"/>
        <end position="108"/>
    </location>
</feature>
<dbReference type="PANTHER" id="PTHR36435">
    <property type="entry name" value="SLR1288 PROTEIN"/>
    <property type="match status" value="1"/>
</dbReference>
<dbReference type="InterPro" id="IPR052710">
    <property type="entry name" value="CAAX_protease"/>
</dbReference>
<evidence type="ECO:0000256" key="1">
    <source>
        <dbReference type="ARBA" id="ARBA00009067"/>
    </source>
</evidence>
<feature type="domain" description="CAAX prenyl protease 2/Lysostaphin resistance protein A-like" evidence="3">
    <location>
        <begin position="126"/>
        <end position="220"/>
    </location>
</feature>
<dbReference type="GO" id="GO:0008237">
    <property type="term" value="F:metallopeptidase activity"/>
    <property type="evidence" value="ECO:0007669"/>
    <property type="project" value="UniProtKB-KW"/>
</dbReference>
<name>A0A6N9I5C4_9LACO</name>
<evidence type="ECO:0000259" key="3">
    <source>
        <dbReference type="Pfam" id="PF02517"/>
    </source>
</evidence>
<protein>
    <submittedName>
        <fullName evidence="4">CPBP family intramembrane metalloprotease</fullName>
    </submittedName>
</protein>
<dbReference type="OrthoDB" id="8607342at2"/>
<evidence type="ECO:0000256" key="2">
    <source>
        <dbReference type="SAM" id="Phobius"/>
    </source>
</evidence>
<evidence type="ECO:0000313" key="5">
    <source>
        <dbReference type="Proteomes" id="UP000449209"/>
    </source>
</evidence>
<keyword evidence="2" id="KW-0812">Transmembrane</keyword>
<keyword evidence="4" id="KW-0378">Hydrolase</keyword>
<dbReference type="AlphaFoldDB" id="A0A6N9I5C4"/>
<dbReference type="GO" id="GO:0006508">
    <property type="term" value="P:proteolysis"/>
    <property type="evidence" value="ECO:0007669"/>
    <property type="project" value="UniProtKB-KW"/>
</dbReference>
<keyword evidence="2" id="KW-0472">Membrane</keyword>
<feature type="transmembrane region" description="Helical" evidence="2">
    <location>
        <begin position="43"/>
        <end position="63"/>
    </location>
</feature>
<dbReference type="GO" id="GO:0004175">
    <property type="term" value="F:endopeptidase activity"/>
    <property type="evidence" value="ECO:0007669"/>
    <property type="project" value="UniProtKB-ARBA"/>
</dbReference>
<accession>A0A6N9I5C4</accession>
<comment type="similarity">
    <text evidence="1">Belongs to the UPF0177 family.</text>
</comment>
<keyword evidence="2" id="KW-1133">Transmembrane helix</keyword>
<keyword evidence="4" id="KW-0482">Metalloprotease</keyword>